<dbReference type="OrthoDB" id="1050708at2"/>
<reference evidence="3 4" key="1">
    <citation type="submission" date="2017-06" db="EMBL/GenBank/DDBJ databases">
        <authorList>
            <person name="Varghese N."/>
            <person name="Submissions S."/>
        </authorList>
    </citation>
    <scope>NUCLEOTIDE SEQUENCE [LARGE SCALE GENOMIC DNA]</scope>
    <source>
        <strain evidence="3 4">DSM 26989</strain>
    </source>
</reference>
<keyword evidence="4" id="KW-1185">Reference proteome</keyword>
<gene>
    <name evidence="3" type="ORF">SAMN06265364_10511</name>
</gene>
<dbReference type="PROSITE" id="PS51257">
    <property type="entry name" value="PROKAR_LIPOPROTEIN"/>
    <property type="match status" value="1"/>
</dbReference>
<dbReference type="InterPro" id="IPR013728">
    <property type="entry name" value="BT_3987-like_N"/>
</dbReference>
<comment type="caution">
    <text evidence="3">The sequence shown here is derived from an EMBL/GenBank/DDBJ whole genome shotgun (WGS) entry which is preliminary data.</text>
</comment>
<name>A0A2N9QRP0_9BACT</name>
<accession>A0A2N9QRP0</accession>
<evidence type="ECO:0000313" key="3">
    <source>
        <dbReference type="EMBL" id="SNR69492.1"/>
    </source>
</evidence>
<dbReference type="Pfam" id="PF14274">
    <property type="entry name" value="BT_3044-like_C"/>
    <property type="match status" value="1"/>
</dbReference>
<feature type="domain" description="BT-3987-like N-terminal" evidence="1">
    <location>
        <begin position="47"/>
        <end position="157"/>
    </location>
</feature>
<dbReference type="EMBL" id="FZNZ01000005">
    <property type="protein sequence ID" value="SNR69492.1"/>
    <property type="molecule type" value="Genomic_DNA"/>
</dbReference>
<dbReference type="AlphaFoldDB" id="A0A2N9QRP0"/>
<dbReference type="Proteomes" id="UP000198427">
    <property type="component" value="Unassembled WGS sequence"/>
</dbReference>
<dbReference type="RefSeq" id="WP_089365581.1">
    <property type="nucleotide sequence ID" value="NZ_CBDEPU010000200.1"/>
</dbReference>
<dbReference type="GeneID" id="94030437"/>
<dbReference type="Pfam" id="PF08522">
    <property type="entry name" value="BT_3987-like_N"/>
    <property type="match status" value="1"/>
</dbReference>
<feature type="domain" description="BT-3044-like C-terminal" evidence="2">
    <location>
        <begin position="172"/>
        <end position="324"/>
    </location>
</feature>
<evidence type="ECO:0000259" key="2">
    <source>
        <dbReference type="Pfam" id="PF14274"/>
    </source>
</evidence>
<sequence>MKKYKYILGCALAAVALSSCNNYDFEQNFYPHKVGLMAGSNRIYDRTTVELSAVEQGTASVKLVANLSGSQLADRDYHVSIAHDDSLFNAYNKSNFDIDSTKFARLLPADCYEDPQMAGTIPAGSNKCYFDIKLKNLGTLSPDSVYFLDYKIVSHDASAIATDNNKLGVQLNHVLVKILWKNNYGSTAENWNYQLVSSQVTNVETKSTTRPTNTVRAFPVAANAVRFLAGDEKWDNYEKALHDINVKSIVATIGSKTVTNPSAYNVTLKPFKQDSLEVEMLTPVGEYNNTFLLNELGGSASTNPTYFKEFRLHYRYRVMKNAKQSDGTWKVGPWKEVLAKMRYQYNPRADKL</sequence>
<evidence type="ECO:0000259" key="1">
    <source>
        <dbReference type="Pfam" id="PF08522"/>
    </source>
</evidence>
<organism evidence="3 4">
    <name type="scientific">Prevotella jejuni</name>
    <dbReference type="NCBI Taxonomy" id="1177574"/>
    <lineage>
        <taxon>Bacteria</taxon>
        <taxon>Pseudomonadati</taxon>
        <taxon>Bacteroidota</taxon>
        <taxon>Bacteroidia</taxon>
        <taxon>Bacteroidales</taxon>
        <taxon>Prevotellaceae</taxon>
        <taxon>Prevotella</taxon>
    </lineage>
</organism>
<dbReference type="KEGG" id="pje:CRM71_14040"/>
<proteinExistence type="predicted"/>
<dbReference type="Gene3D" id="2.60.40.1740">
    <property type="entry name" value="hypothetical protein (bacova_03559)"/>
    <property type="match status" value="1"/>
</dbReference>
<protein>
    <submittedName>
        <fullName evidence="3">Uncharacterized protein</fullName>
    </submittedName>
</protein>
<dbReference type="InterPro" id="IPR025371">
    <property type="entry name" value="BT_3044-like_C"/>
</dbReference>
<evidence type="ECO:0000313" key="4">
    <source>
        <dbReference type="Proteomes" id="UP000198427"/>
    </source>
</evidence>